<feature type="non-terminal residue" evidence="2">
    <location>
        <position position="1"/>
    </location>
</feature>
<gene>
    <name evidence="2" type="ORF">COU00_02120</name>
</gene>
<dbReference type="Pfam" id="PF20258">
    <property type="entry name" value="tRNA_Me_trans_C"/>
    <property type="match status" value="1"/>
</dbReference>
<dbReference type="InterPro" id="IPR046885">
    <property type="entry name" value="MnmA-like_C"/>
</dbReference>
<dbReference type="AlphaFoldDB" id="A0A2M6WM04"/>
<proteinExistence type="predicted"/>
<comment type="caution">
    <text evidence="2">The sequence shown here is derived from an EMBL/GenBank/DDBJ whole genome shotgun (WGS) entry which is preliminary data.</text>
</comment>
<evidence type="ECO:0000259" key="1">
    <source>
        <dbReference type="Pfam" id="PF20258"/>
    </source>
</evidence>
<dbReference type="EMBL" id="PFAS01000035">
    <property type="protein sequence ID" value="PIT93848.1"/>
    <property type="molecule type" value="Genomic_DNA"/>
</dbReference>
<evidence type="ECO:0000313" key="3">
    <source>
        <dbReference type="Proteomes" id="UP000229335"/>
    </source>
</evidence>
<accession>A0A2M6WM04</accession>
<organism evidence="2 3">
    <name type="scientific">Candidatus Falkowbacteria bacterium CG10_big_fil_rev_8_21_14_0_10_43_11</name>
    <dbReference type="NCBI Taxonomy" id="1974568"/>
    <lineage>
        <taxon>Bacteria</taxon>
        <taxon>Candidatus Falkowiibacteriota</taxon>
    </lineage>
</organism>
<sequence length="30" mass="3117">ELQEEVAPGQSLVLYDGAQCLGGGIIKSNQ</sequence>
<dbReference type="Gene3D" id="2.40.30.10">
    <property type="entry name" value="Translation factors"/>
    <property type="match status" value="1"/>
</dbReference>
<name>A0A2M6WM04_9BACT</name>
<evidence type="ECO:0000313" key="2">
    <source>
        <dbReference type="EMBL" id="PIT93848.1"/>
    </source>
</evidence>
<reference evidence="3" key="1">
    <citation type="submission" date="2017-09" db="EMBL/GenBank/DDBJ databases">
        <title>Depth-based differentiation of microbial function through sediment-hosted aquifers and enrichment of novel symbionts in the deep terrestrial subsurface.</title>
        <authorList>
            <person name="Probst A.J."/>
            <person name="Ladd B."/>
            <person name="Jarett J.K."/>
            <person name="Geller-Mcgrath D.E."/>
            <person name="Sieber C.M.K."/>
            <person name="Emerson J.B."/>
            <person name="Anantharaman K."/>
            <person name="Thomas B.C."/>
            <person name="Malmstrom R."/>
            <person name="Stieglmeier M."/>
            <person name="Klingl A."/>
            <person name="Woyke T."/>
            <person name="Ryan C.M."/>
            <person name="Banfield J.F."/>
        </authorList>
    </citation>
    <scope>NUCLEOTIDE SEQUENCE [LARGE SCALE GENOMIC DNA]</scope>
</reference>
<protein>
    <recommendedName>
        <fullName evidence="1">tRNA-specific 2-thiouridylase MnmA-like C-terminal domain-containing protein</fullName>
    </recommendedName>
</protein>
<feature type="domain" description="tRNA-specific 2-thiouridylase MnmA-like C-terminal" evidence="1">
    <location>
        <begin position="3"/>
        <end position="26"/>
    </location>
</feature>
<dbReference type="Proteomes" id="UP000229335">
    <property type="component" value="Unassembled WGS sequence"/>
</dbReference>